<reference evidence="1 2" key="1">
    <citation type="submission" date="2018-08" db="EMBL/GenBank/DDBJ databases">
        <title>Genome and evolution of the arbuscular mycorrhizal fungus Diversispora epigaea (formerly Glomus versiforme) and its bacterial endosymbionts.</title>
        <authorList>
            <person name="Sun X."/>
            <person name="Fei Z."/>
            <person name="Harrison M."/>
        </authorList>
    </citation>
    <scope>NUCLEOTIDE SEQUENCE [LARGE SCALE GENOMIC DNA]</scope>
    <source>
        <strain evidence="1 2">IT104</strain>
    </source>
</reference>
<dbReference type="OrthoDB" id="2419021at2759"/>
<dbReference type="EMBL" id="PQFF01000014">
    <property type="protein sequence ID" value="RHZ89306.1"/>
    <property type="molecule type" value="Genomic_DNA"/>
</dbReference>
<comment type="caution">
    <text evidence="1">The sequence shown here is derived from an EMBL/GenBank/DDBJ whole genome shotgun (WGS) entry which is preliminary data.</text>
</comment>
<accession>A0A397JTB4</accession>
<gene>
    <name evidence="1" type="ORF">Glove_16g164</name>
</gene>
<dbReference type="Proteomes" id="UP000266861">
    <property type="component" value="Unassembled WGS sequence"/>
</dbReference>
<evidence type="ECO:0000313" key="2">
    <source>
        <dbReference type="Proteomes" id="UP000266861"/>
    </source>
</evidence>
<dbReference type="AlphaFoldDB" id="A0A397JTB4"/>
<dbReference type="Gene3D" id="3.40.960.10">
    <property type="entry name" value="VSR Endonuclease"/>
    <property type="match status" value="1"/>
</dbReference>
<keyword evidence="2" id="KW-1185">Reference proteome</keyword>
<protein>
    <recommendedName>
        <fullName evidence="3">Zinc-ribbon domain-containing protein</fullName>
    </recommendedName>
</protein>
<evidence type="ECO:0000313" key="1">
    <source>
        <dbReference type="EMBL" id="RHZ89306.1"/>
    </source>
</evidence>
<name>A0A397JTB4_9GLOM</name>
<evidence type="ECO:0008006" key="3">
    <source>
        <dbReference type="Google" id="ProtNLM"/>
    </source>
</evidence>
<proteinExistence type="predicted"/>
<sequence>MTILIIILHGDTPTRLIHMFPNEAVKRALKDEKIFVDPSLNIEDLLDLMSLEFGKRHITDMNWSPKVYHIKKSLIQKNQPVLYWLMDENEKNEKCFSEIYINNKTPLRWKCNKYHEWNASLCDIKRGTWCPHCARCFKLNIDIAKEIAFKKGGICLSEKYKNGYTSLSWQCAKNHIWQAPLERIKNRNSWCPKCVGSGGIRLSLQIAKNIAQSRNGECLSDKYINIQSPLQWKCNAKLNIDIAKEIAHRKEGKCLSENYINIDSKLLWECNKGHQWYTNLKCVRNFNTWCLYCSGRYSCNLELAKKVANEKGGDCISEKYINSITPLLWQCAKNHLWYANLDKVKNSDTWCPFCPWKREELCKNVVTKLLGSPSDIRRPDFLKTPDHPLGLELDIYYPQYGFAIEVQAKKVANEKGGDCISEKYINSITPLLWQCAKNHLWYANLDKVKNSDTWCPFCPWKREELCKNVVTKLLGSPSDIRRPDFLKTPDHPLGLELDIYYPQYGFAIEVQGIQHERFHAFFHKDQEVFKKQFARDQLKKELCDENWIVLIEVWYYEDPHTVIPQKLQELGLIP</sequence>
<organism evidence="1 2">
    <name type="scientific">Diversispora epigaea</name>
    <dbReference type="NCBI Taxonomy" id="1348612"/>
    <lineage>
        <taxon>Eukaryota</taxon>
        <taxon>Fungi</taxon>
        <taxon>Fungi incertae sedis</taxon>
        <taxon>Mucoromycota</taxon>
        <taxon>Glomeromycotina</taxon>
        <taxon>Glomeromycetes</taxon>
        <taxon>Diversisporales</taxon>
        <taxon>Diversisporaceae</taxon>
        <taxon>Diversispora</taxon>
    </lineage>
</organism>